<feature type="transmembrane region" description="Helical" evidence="1">
    <location>
        <begin position="151"/>
        <end position="172"/>
    </location>
</feature>
<dbReference type="Proteomes" id="UP000750197">
    <property type="component" value="Unassembled WGS sequence"/>
</dbReference>
<name>A0A8J8CD15_9ARCH</name>
<protein>
    <submittedName>
        <fullName evidence="3">Uncharacterized protein</fullName>
    </submittedName>
</protein>
<comment type="caution">
    <text evidence="3">The sequence shown here is derived from an EMBL/GenBank/DDBJ whole genome shotgun (WGS) entry which is preliminary data.</text>
</comment>
<evidence type="ECO:0000313" key="4">
    <source>
        <dbReference type="Proteomes" id="UP000750197"/>
    </source>
</evidence>
<keyword evidence="1" id="KW-1133">Transmembrane helix</keyword>
<proteinExistence type="predicted"/>
<reference evidence="3" key="1">
    <citation type="submission" date="2021-05" db="EMBL/GenBank/DDBJ databases">
        <title>Genomic insights into ecological role and evolution of a novel Thermoplasmata order Candidatus Sysuiplasmatales.</title>
        <authorList>
            <person name="Yuan Y."/>
        </authorList>
    </citation>
    <scope>NUCLEOTIDE SEQUENCE</scope>
    <source>
        <strain evidence="3">TUT19-bin139</strain>
        <strain evidence="2">YP2-bin.285</strain>
    </source>
</reference>
<evidence type="ECO:0000256" key="1">
    <source>
        <dbReference type="SAM" id="Phobius"/>
    </source>
</evidence>
<gene>
    <name evidence="2" type="ORF">J9259_03380</name>
    <name evidence="3" type="ORF">KIY12_04840</name>
</gene>
<dbReference type="Proteomes" id="UP000716004">
    <property type="component" value="Unassembled WGS sequence"/>
</dbReference>
<dbReference type="EMBL" id="JAHEAC010000034">
    <property type="protein sequence ID" value="MBX8644034.1"/>
    <property type="molecule type" value="Genomic_DNA"/>
</dbReference>
<organism evidence="3 4">
    <name type="scientific">Candidatus Sysuiplasma superficiale</name>
    <dbReference type="NCBI Taxonomy" id="2823368"/>
    <lineage>
        <taxon>Archaea</taxon>
        <taxon>Methanobacteriati</taxon>
        <taxon>Thermoplasmatota</taxon>
        <taxon>Thermoplasmata</taxon>
        <taxon>Candidatus Sysuiplasmatales</taxon>
        <taxon>Candidatus Sysuiplasmataceae</taxon>
        <taxon>Candidatus Sysuiplasma</taxon>
    </lineage>
</organism>
<sequence>MRKIFLMPGVALFIIGILVVSSVNQLVDSTSVTGSHFYSHGVKDEFISQALSITRENVLIVFFNETYQHVYLIPSPQSLYVNNTTAAELAVMPVSNGNVTKYGLTYSLNSTGAIYDNLTGHYNIVVFAGTPAGITYYLLNAMRDEQLTGEIELAGFSAMSAGIAGIIAGTVLGPRKR</sequence>
<feature type="transmembrane region" description="Helical" evidence="1">
    <location>
        <begin position="120"/>
        <end position="139"/>
    </location>
</feature>
<dbReference type="EMBL" id="JAGVSJ010000005">
    <property type="protein sequence ID" value="MBX8631550.1"/>
    <property type="molecule type" value="Genomic_DNA"/>
</dbReference>
<accession>A0A8J8CD15</accession>
<keyword evidence="1" id="KW-0812">Transmembrane</keyword>
<dbReference type="AlphaFoldDB" id="A0A8J8CD15"/>
<evidence type="ECO:0000313" key="2">
    <source>
        <dbReference type="EMBL" id="MBX8631550.1"/>
    </source>
</evidence>
<keyword evidence="1" id="KW-0472">Membrane</keyword>
<evidence type="ECO:0000313" key="3">
    <source>
        <dbReference type="EMBL" id="MBX8644034.1"/>
    </source>
</evidence>